<proteinExistence type="predicted"/>
<comment type="caution">
    <text evidence="1">The sequence shown here is derived from an EMBL/GenBank/DDBJ whole genome shotgun (WGS) entry which is preliminary data.</text>
</comment>
<organism evidence="1 2">
    <name type="scientific">Nephila pilipes</name>
    <name type="common">Giant wood spider</name>
    <name type="synonym">Nephila maculata</name>
    <dbReference type="NCBI Taxonomy" id="299642"/>
    <lineage>
        <taxon>Eukaryota</taxon>
        <taxon>Metazoa</taxon>
        <taxon>Ecdysozoa</taxon>
        <taxon>Arthropoda</taxon>
        <taxon>Chelicerata</taxon>
        <taxon>Arachnida</taxon>
        <taxon>Araneae</taxon>
        <taxon>Araneomorphae</taxon>
        <taxon>Entelegynae</taxon>
        <taxon>Araneoidea</taxon>
        <taxon>Nephilidae</taxon>
        <taxon>Nephila</taxon>
    </lineage>
</organism>
<sequence>MDNEKQREQANEWNNILSSEYDENLVDRSKDKLLFGVHKGRDSRLKAKLISKLERDMPKSYAECYLCAPDEYSEYVSNKEALTKAAF</sequence>
<evidence type="ECO:0000313" key="1">
    <source>
        <dbReference type="EMBL" id="GFU34409.1"/>
    </source>
</evidence>
<dbReference type="EMBL" id="BMAW01130289">
    <property type="protein sequence ID" value="GFU34409.1"/>
    <property type="molecule type" value="Genomic_DNA"/>
</dbReference>
<gene>
    <name evidence="1" type="primary">X975_10174</name>
    <name evidence="1" type="ORF">NPIL_251271</name>
</gene>
<reference evidence="1" key="1">
    <citation type="submission" date="2020-08" db="EMBL/GenBank/DDBJ databases">
        <title>Multicomponent nature underlies the extraordinary mechanical properties of spider dragline silk.</title>
        <authorList>
            <person name="Kono N."/>
            <person name="Nakamura H."/>
            <person name="Mori M."/>
            <person name="Yoshida Y."/>
            <person name="Ohtoshi R."/>
            <person name="Malay A.D."/>
            <person name="Moran D.A.P."/>
            <person name="Tomita M."/>
            <person name="Numata K."/>
            <person name="Arakawa K."/>
        </authorList>
    </citation>
    <scope>NUCLEOTIDE SEQUENCE</scope>
</reference>
<dbReference type="AlphaFoldDB" id="A0A8X6QSR1"/>
<evidence type="ECO:0000313" key="2">
    <source>
        <dbReference type="Proteomes" id="UP000887013"/>
    </source>
</evidence>
<dbReference type="Proteomes" id="UP000887013">
    <property type="component" value="Unassembled WGS sequence"/>
</dbReference>
<name>A0A8X6QSR1_NEPPI</name>
<protein>
    <submittedName>
        <fullName evidence="1">Protein Red</fullName>
    </submittedName>
</protein>
<accession>A0A8X6QSR1</accession>
<keyword evidence="2" id="KW-1185">Reference proteome</keyword>